<keyword evidence="6 8" id="KW-0539">Nucleus</keyword>
<dbReference type="GO" id="GO:0005634">
    <property type="term" value="C:nucleus"/>
    <property type="evidence" value="ECO:0007669"/>
    <property type="project" value="UniProtKB-SubCell"/>
</dbReference>
<evidence type="ECO:0000256" key="1">
    <source>
        <dbReference type="ARBA" id="ARBA00004123"/>
    </source>
</evidence>
<dbReference type="PRINTS" id="PR00031">
    <property type="entry name" value="HTHREPRESSR"/>
</dbReference>
<dbReference type="GO" id="GO:0045893">
    <property type="term" value="P:positive regulation of DNA-templated transcription"/>
    <property type="evidence" value="ECO:0007669"/>
    <property type="project" value="TreeGrafter"/>
</dbReference>
<evidence type="ECO:0000256" key="10">
    <source>
        <dbReference type="SAM" id="Coils"/>
    </source>
</evidence>
<dbReference type="InterPro" id="IPR017970">
    <property type="entry name" value="Homeobox_CS"/>
</dbReference>
<dbReference type="PROSITE" id="PS00027">
    <property type="entry name" value="HOMEOBOX_1"/>
    <property type="match status" value="1"/>
</dbReference>
<dbReference type="InterPro" id="IPR003106">
    <property type="entry name" value="Leu_zip_homeo"/>
</dbReference>
<keyword evidence="4 8" id="KW-0371">Homeobox</keyword>
<dbReference type="SUPFAM" id="SSF46689">
    <property type="entry name" value="Homeodomain-like"/>
    <property type="match status" value="1"/>
</dbReference>
<evidence type="ECO:0000256" key="4">
    <source>
        <dbReference type="ARBA" id="ARBA00023155"/>
    </source>
</evidence>
<dbReference type="InterPro" id="IPR045224">
    <property type="entry name" value="HDZip_class_I_plant"/>
</dbReference>
<protein>
    <recommendedName>
        <fullName evidence="11">Homeobox domain-containing protein</fullName>
    </recommendedName>
</protein>
<dbReference type="InterPro" id="IPR001356">
    <property type="entry name" value="HD"/>
</dbReference>
<accession>A0AA38G221</accession>
<keyword evidence="13" id="KW-1185">Reference proteome</keyword>
<dbReference type="EMBL" id="JAHRHJ020000005">
    <property type="protein sequence ID" value="KAH9313918.1"/>
    <property type="molecule type" value="Genomic_DNA"/>
</dbReference>
<comment type="caution">
    <text evidence="12">The sequence shown here is derived from an EMBL/GenBank/DDBJ whole genome shotgun (WGS) entry which is preliminary data.</text>
</comment>
<evidence type="ECO:0000256" key="5">
    <source>
        <dbReference type="ARBA" id="ARBA00023163"/>
    </source>
</evidence>
<sequence length="338" mass="38855">FETGTSAPASDCFRWKKRVSLYAMMAQKNRDAVREIYGEYVLQQALIYLVSMSFNFGSGDGALQLQQIMPRMYYTTNADCHLQKGSSLPPVSNSEAFYGRGLSLYEESSSLCNGEEEASGGHAEKKRRLSVEQVRLLEMSFQVESKLEPEKKTQLAAELGLQQRQVAVWFQNRRARWKTKQLEREYDQLKLQYDAVLSEKEKLRSEVARLKQELKDAGKCRAEEEERENDKDQPAITITSSDCCYSEDTAILITPQNNSSTAEEEEEEETQQIVGNHKAAEKIQQTMSTASFCSRVDSNRRQVNDEENKEKLQNLLYPNNYCDDLYYDWLTFCSHAKP</sequence>
<evidence type="ECO:0000256" key="3">
    <source>
        <dbReference type="ARBA" id="ARBA00023125"/>
    </source>
</evidence>
<dbReference type="Pfam" id="PF00046">
    <property type="entry name" value="Homeodomain"/>
    <property type="match status" value="1"/>
</dbReference>
<evidence type="ECO:0000313" key="13">
    <source>
        <dbReference type="Proteomes" id="UP000824469"/>
    </source>
</evidence>
<evidence type="ECO:0000313" key="12">
    <source>
        <dbReference type="EMBL" id="KAH9313918.1"/>
    </source>
</evidence>
<organism evidence="12 13">
    <name type="scientific">Taxus chinensis</name>
    <name type="common">Chinese yew</name>
    <name type="synonym">Taxus wallichiana var. chinensis</name>
    <dbReference type="NCBI Taxonomy" id="29808"/>
    <lineage>
        <taxon>Eukaryota</taxon>
        <taxon>Viridiplantae</taxon>
        <taxon>Streptophyta</taxon>
        <taxon>Embryophyta</taxon>
        <taxon>Tracheophyta</taxon>
        <taxon>Spermatophyta</taxon>
        <taxon>Pinopsida</taxon>
        <taxon>Pinidae</taxon>
        <taxon>Conifers II</taxon>
        <taxon>Cupressales</taxon>
        <taxon>Taxaceae</taxon>
        <taxon>Taxus</taxon>
    </lineage>
</organism>
<feature type="DNA-binding region" description="Homeobox" evidence="8">
    <location>
        <begin position="122"/>
        <end position="181"/>
    </location>
</feature>
<dbReference type="Proteomes" id="UP000824469">
    <property type="component" value="Unassembled WGS sequence"/>
</dbReference>
<evidence type="ECO:0000256" key="6">
    <source>
        <dbReference type="ARBA" id="ARBA00023242"/>
    </source>
</evidence>
<dbReference type="AlphaFoldDB" id="A0AA38G221"/>
<feature type="non-terminal residue" evidence="12">
    <location>
        <position position="1"/>
    </location>
</feature>
<comment type="subcellular location">
    <subcellularLocation>
        <location evidence="1 8 9">Nucleus</location>
    </subcellularLocation>
</comment>
<keyword evidence="10" id="KW-0175">Coiled coil</keyword>
<feature type="domain" description="Homeobox" evidence="11">
    <location>
        <begin position="120"/>
        <end position="180"/>
    </location>
</feature>
<name>A0AA38G221_TAXCH</name>
<dbReference type="FunFam" id="1.10.10.60:FF:000144">
    <property type="entry name" value="homeobox-leucine zipper protein ATHB-6-like"/>
    <property type="match status" value="1"/>
</dbReference>
<dbReference type="InterPro" id="IPR009057">
    <property type="entry name" value="Homeodomain-like_sf"/>
</dbReference>
<dbReference type="CDD" id="cd00086">
    <property type="entry name" value="homeodomain"/>
    <property type="match status" value="1"/>
</dbReference>
<dbReference type="PANTHER" id="PTHR24326:SF591">
    <property type="entry name" value="HOMEOBOX-LEUCINE ZIPPER PROTEIN ATHB-51-RELATED"/>
    <property type="match status" value="1"/>
</dbReference>
<evidence type="ECO:0000256" key="7">
    <source>
        <dbReference type="ARBA" id="ARBA00025748"/>
    </source>
</evidence>
<reference evidence="12 13" key="1">
    <citation type="journal article" date="2021" name="Nat. Plants">
        <title>The Taxus genome provides insights into paclitaxel biosynthesis.</title>
        <authorList>
            <person name="Xiong X."/>
            <person name="Gou J."/>
            <person name="Liao Q."/>
            <person name="Li Y."/>
            <person name="Zhou Q."/>
            <person name="Bi G."/>
            <person name="Li C."/>
            <person name="Du R."/>
            <person name="Wang X."/>
            <person name="Sun T."/>
            <person name="Guo L."/>
            <person name="Liang H."/>
            <person name="Lu P."/>
            <person name="Wu Y."/>
            <person name="Zhang Z."/>
            <person name="Ro D.K."/>
            <person name="Shang Y."/>
            <person name="Huang S."/>
            <person name="Yan J."/>
        </authorList>
    </citation>
    <scope>NUCLEOTIDE SEQUENCE [LARGE SCALE GENOMIC DNA]</scope>
    <source>
        <strain evidence="12">Ta-2019</strain>
    </source>
</reference>
<keyword evidence="2" id="KW-0805">Transcription regulation</keyword>
<dbReference type="GO" id="GO:0000976">
    <property type="term" value="F:transcription cis-regulatory region binding"/>
    <property type="evidence" value="ECO:0007669"/>
    <property type="project" value="UniProtKB-ARBA"/>
</dbReference>
<gene>
    <name evidence="12" type="ORF">KI387_022545</name>
</gene>
<dbReference type="Gene3D" id="1.10.10.60">
    <property type="entry name" value="Homeodomain-like"/>
    <property type="match status" value="1"/>
</dbReference>
<dbReference type="PROSITE" id="PS50071">
    <property type="entry name" value="HOMEOBOX_2"/>
    <property type="match status" value="1"/>
</dbReference>
<feature type="coiled-coil region" evidence="10">
    <location>
        <begin position="172"/>
        <end position="227"/>
    </location>
</feature>
<dbReference type="InterPro" id="IPR000047">
    <property type="entry name" value="HTH_motif"/>
</dbReference>
<proteinExistence type="inferred from homology"/>
<evidence type="ECO:0000256" key="9">
    <source>
        <dbReference type="RuleBase" id="RU000682"/>
    </source>
</evidence>
<comment type="similarity">
    <text evidence="7">Belongs to the HD-ZIP homeobox family. Class I subfamily.</text>
</comment>
<dbReference type="Pfam" id="PF02183">
    <property type="entry name" value="HALZ"/>
    <property type="match status" value="1"/>
</dbReference>
<keyword evidence="3 8" id="KW-0238">DNA-binding</keyword>
<dbReference type="PANTHER" id="PTHR24326">
    <property type="entry name" value="HOMEOBOX-LEUCINE ZIPPER PROTEIN"/>
    <property type="match status" value="1"/>
</dbReference>
<evidence type="ECO:0000256" key="2">
    <source>
        <dbReference type="ARBA" id="ARBA00023015"/>
    </source>
</evidence>
<dbReference type="SMART" id="SM00389">
    <property type="entry name" value="HOX"/>
    <property type="match status" value="1"/>
</dbReference>
<keyword evidence="5" id="KW-0804">Transcription</keyword>
<evidence type="ECO:0000256" key="8">
    <source>
        <dbReference type="PROSITE-ProRule" id="PRU00108"/>
    </source>
</evidence>
<evidence type="ECO:0000259" key="11">
    <source>
        <dbReference type="PROSITE" id="PS50071"/>
    </source>
</evidence>
<dbReference type="GO" id="GO:0000981">
    <property type="term" value="F:DNA-binding transcription factor activity, RNA polymerase II-specific"/>
    <property type="evidence" value="ECO:0007669"/>
    <property type="project" value="InterPro"/>
</dbReference>